<evidence type="ECO:0000256" key="4">
    <source>
        <dbReference type="ARBA" id="ARBA00010473"/>
    </source>
</evidence>
<keyword evidence="10 13" id="KW-0472">Membrane</keyword>
<evidence type="ECO:0000256" key="7">
    <source>
        <dbReference type="ARBA" id="ARBA00022729"/>
    </source>
</evidence>
<dbReference type="GO" id="GO:0000742">
    <property type="term" value="P:karyogamy involved in conjugation with cellular fusion"/>
    <property type="evidence" value="ECO:0007669"/>
    <property type="project" value="InterPro"/>
</dbReference>
<proteinExistence type="inferred from homology"/>
<feature type="signal peptide" evidence="14">
    <location>
        <begin position="1"/>
        <end position="25"/>
    </location>
</feature>
<keyword evidence="6 13" id="KW-0812">Transmembrane</keyword>
<dbReference type="InterPro" id="IPR007292">
    <property type="entry name" value="Nuclear_fusion_Kar5"/>
</dbReference>
<dbReference type="OrthoDB" id="5311848at2759"/>
<dbReference type="GO" id="GO:0051213">
    <property type="term" value="F:dioxygenase activity"/>
    <property type="evidence" value="ECO:0007669"/>
    <property type="project" value="UniProtKB-KW"/>
</dbReference>
<evidence type="ECO:0000313" key="16">
    <source>
        <dbReference type="Proteomes" id="UP000572817"/>
    </source>
</evidence>
<keyword evidence="11" id="KW-0325">Glycoprotein</keyword>
<evidence type="ECO:0000256" key="1">
    <source>
        <dbReference type="ARBA" id="ARBA00003389"/>
    </source>
</evidence>
<evidence type="ECO:0000256" key="10">
    <source>
        <dbReference type="ARBA" id="ARBA00023136"/>
    </source>
</evidence>
<evidence type="ECO:0000256" key="11">
    <source>
        <dbReference type="ARBA" id="ARBA00023180"/>
    </source>
</evidence>
<gene>
    <name evidence="15" type="ORF">GTA08_BOTSDO02001</name>
</gene>
<feature type="transmembrane region" description="Helical" evidence="13">
    <location>
        <begin position="465"/>
        <end position="486"/>
    </location>
</feature>
<evidence type="ECO:0000256" key="8">
    <source>
        <dbReference type="ARBA" id="ARBA00022824"/>
    </source>
</evidence>
<dbReference type="GO" id="GO:0031965">
    <property type="term" value="C:nuclear membrane"/>
    <property type="evidence" value="ECO:0007669"/>
    <property type="project" value="UniProtKB-SubCell"/>
</dbReference>
<organism evidence="15 16">
    <name type="scientific">Botryosphaeria dothidea</name>
    <dbReference type="NCBI Taxonomy" id="55169"/>
    <lineage>
        <taxon>Eukaryota</taxon>
        <taxon>Fungi</taxon>
        <taxon>Dikarya</taxon>
        <taxon>Ascomycota</taxon>
        <taxon>Pezizomycotina</taxon>
        <taxon>Dothideomycetes</taxon>
        <taxon>Dothideomycetes incertae sedis</taxon>
        <taxon>Botryosphaeriales</taxon>
        <taxon>Botryosphaeriaceae</taxon>
        <taxon>Botryosphaeria</taxon>
    </lineage>
</organism>
<keyword evidence="12" id="KW-0539">Nucleus</keyword>
<evidence type="ECO:0000256" key="3">
    <source>
        <dbReference type="ARBA" id="ARBA00004586"/>
    </source>
</evidence>
<reference evidence="15" key="1">
    <citation type="submission" date="2020-04" db="EMBL/GenBank/DDBJ databases">
        <title>Genome Assembly and Annotation of Botryosphaeria dothidea sdau 11-99, a Latent Pathogen of Apple Fruit Ring Rot in China.</title>
        <authorList>
            <person name="Yu C."/>
            <person name="Diao Y."/>
            <person name="Lu Q."/>
            <person name="Zhao J."/>
            <person name="Cui S."/>
            <person name="Peng C."/>
            <person name="He B."/>
            <person name="Liu H."/>
        </authorList>
    </citation>
    <scope>NUCLEOTIDE SEQUENCE [LARGE SCALE GENOMIC DNA]</scope>
    <source>
        <strain evidence="15">Sdau11-99</strain>
    </source>
</reference>
<evidence type="ECO:0000313" key="15">
    <source>
        <dbReference type="EMBL" id="KAF4310196.1"/>
    </source>
</evidence>
<keyword evidence="7 14" id="KW-0732">Signal</keyword>
<feature type="chain" id="PRO_5034748443" evidence="14">
    <location>
        <begin position="26"/>
        <end position="556"/>
    </location>
</feature>
<dbReference type="EMBL" id="WWBZ02000016">
    <property type="protein sequence ID" value="KAF4310196.1"/>
    <property type="molecule type" value="Genomic_DNA"/>
</dbReference>
<evidence type="ECO:0000256" key="13">
    <source>
        <dbReference type="SAM" id="Phobius"/>
    </source>
</evidence>
<feature type="transmembrane region" description="Helical" evidence="13">
    <location>
        <begin position="440"/>
        <end position="460"/>
    </location>
</feature>
<dbReference type="AlphaFoldDB" id="A0A8H4N8X8"/>
<evidence type="ECO:0000256" key="9">
    <source>
        <dbReference type="ARBA" id="ARBA00022989"/>
    </source>
</evidence>
<evidence type="ECO:0000256" key="6">
    <source>
        <dbReference type="ARBA" id="ARBA00022692"/>
    </source>
</evidence>
<accession>A0A8H4N8X8</accession>
<dbReference type="PANTHER" id="PTHR28012">
    <property type="entry name" value="NUCLEAR FUSION PROTEIN KAR5"/>
    <property type="match status" value="1"/>
</dbReference>
<name>A0A8H4N8X8_9PEZI</name>
<keyword evidence="15" id="KW-0560">Oxidoreductase</keyword>
<dbReference type="GO" id="GO:0048288">
    <property type="term" value="P:nuclear membrane fusion involved in karyogamy"/>
    <property type="evidence" value="ECO:0007669"/>
    <property type="project" value="InterPro"/>
</dbReference>
<evidence type="ECO:0000256" key="12">
    <source>
        <dbReference type="ARBA" id="ARBA00023242"/>
    </source>
</evidence>
<evidence type="ECO:0000256" key="5">
    <source>
        <dbReference type="ARBA" id="ARBA00022459"/>
    </source>
</evidence>
<keyword evidence="16" id="KW-1185">Reference proteome</keyword>
<comment type="caution">
    <text evidence="15">The sequence shown here is derived from an EMBL/GenBank/DDBJ whole genome shotgun (WGS) entry which is preliminary data.</text>
</comment>
<evidence type="ECO:0000256" key="14">
    <source>
        <dbReference type="SAM" id="SignalP"/>
    </source>
</evidence>
<dbReference type="PANTHER" id="PTHR28012:SF1">
    <property type="entry name" value="NUCLEAR FUSION PROTEIN KAR5"/>
    <property type="match status" value="1"/>
</dbReference>
<keyword evidence="8" id="KW-0256">Endoplasmic reticulum</keyword>
<sequence>MPVKAFVNFVALILFFSALFPFLTAGSTFSRIEDGSAWPVDVRDQEDLSAMLRRAPFHEARVFEVARKHIQEMETSPACHQLATSTLINSCQSFSSLPGQDSARIMDSSLDEVRQEYAARLAVCELQGIKSGIPRECTPFVASREACPNASPRGFFRRTASPLDELKRACYPEFAPQQLKQCVDSLFDHGQRWTSYSNAQTNAIVICQASRGAVENEEHLHKLQNALQSQTSVSETLSRAVQETEERLAQHHEFARAVQQFQHDLAARNEVALAQADSMVARLVGKVDSTTQALLKIFTNSVNTANDETNVLTNNIKAANDGLDKTRVALQELHDEAVVREEERAASQDLAFRGHQALTSDLQATLKNVRDVTVLDIVQHLGDIEATMIDYLGAQHQAFDDQIQEFTHTFTHTQRQVIQSLTSQYQIIEEHNQKIAEMNFGGLPSNVTTYIGLSFFVIILSRANFILGAAAAAGIGIHSLLGRIYFPKIPNISVPDFSTAASPTLVFLSQVSATIIIIVLVILGLAILVRNFVISRKFFGSALDVEVKREFTPYDV</sequence>
<comment type="function">
    <text evidence="1">Required for nuclear membrane fusion during karyogamy.</text>
</comment>
<dbReference type="GO" id="GO:0005789">
    <property type="term" value="C:endoplasmic reticulum membrane"/>
    <property type="evidence" value="ECO:0007669"/>
    <property type="project" value="UniProtKB-SubCell"/>
</dbReference>
<keyword evidence="9 13" id="KW-1133">Transmembrane helix</keyword>
<protein>
    <submittedName>
        <fullName evidence="15">Extradiol ring-cleavage dioxygenase class III enzyme subunit B</fullName>
    </submittedName>
</protein>
<comment type="subcellular location">
    <subcellularLocation>
        <location evidence="3">Endoplasmic reticulum membrane</location>
    </subcellularLocation>
    <subcellularLocation>
        <location evidence="2">Nucleus membrane</location>
    </subcellularLocation>
</comment>
<keyword evidence="5" id="KW-0415">Karyogamy</keyword>
<evidence type="ECO:0000256" key="2">
    <source>
        <dbReference type="ARBA" id="ARBA00004126"/>
    </source>
</evidence>
<keyword evidence="15" id="KW-0223">Dioxygenase</keyword>
<comment type="similarity">
    <text evidence="4">Belongs to the KAR5 family.</text>
</comment>
<dbReference type="Proteomes" id="UP000572817">
    <property type="component" value="Unassembled WGS sequence"/>
</dbReference>
<feature type="transmembrane region" description="Helical" evidence="13">
    <location>
        <begin position="506"/>
        <end position="529"/>
    </location>
</feature>